<evidence type="ECO:0000313" key="1">
    <source>
        <dbReference type="EMBL" id="KAH7917113.1"/>
    </source>
</evidence>
<reference evidence="1" key="1">
    <citation type="journal article" date="2021" name="New Phytol.">
        <title>Evolutionary innovations through gain and loss of genes in the ectomycorrhizal Boletales.</title>
        <authorList>
            <person name="Wu G."/>
            <person name="Miyauchi S."/>
            <person name="Morin E."/>
            <person name="Kuo A."/>
            <person name="Drula E."/>
            <person name="Varga T."/>
            <person name="Kohler A."/>
            <person name="Feng B."/>
            <person name="Cao Y."/>
            <person name="Lipzen A."/>
            <person name="Daum C."/>
            <person name="Hundley H."/>
            <person name="Pangilinan J."/>
            <person name="Johnson J."/>
            <person name="Barry K."/>
            <person name="LaButti K."/>
            <person name="Ng V."/>
            <person name="Ahrendt S."/>
            <person name="Min B."/>
            <person name="Choi I.G."/>
            <person name="Park H."/>
            <person name="Plett J.M."/>
            <person name="Magnuson J."/>
            <person name="Spatafora J.W."/>
            <person name="Nagy L.G."/>
            <person name="Henrissat B."/>
            <person name="Grigoriev I.V."/>
            <person name="Yang Z.L."/>
            <person name="Xu J."/>
            <person name="Martin F.M."/>
        </authorList>
    </citation>
    <scope>NUCLEOTIDE SEQUENCE</scope>
    <source>
        <strain evidence="1">KUC20120723A-06</strain>
    </source>
</reference>
<protein>
    <submittedName>
        <fullName evidence="1">Uncharacterized protein</fullName>
    </submittedName>
</protein>
<organism evidence="1 2">
    <name type="scientific">Leucogyrophana mollusca</name>
    <dbReference type="NCBI Taxonomy" id="85980"/>
    <lineage>
        <taxon>Eukaryota</taxon>
        <taxon>Fungi</taxon>
        <taxon>Dikarya</taxon>
        <taxon>Basidiomycota</taxon>
        <taxon>Agaricomycotina</taxon>
        <taxon>Agaricomycetes</taxon>
        <taxon>Agaricomycetidae</taxon>
        <taxon>Boletales</taxon>
        <taxon>Boletales incertae sedis</taxon>
        <taxon>Leucogyrophana</taxon>
    </lineage>
</organism>
<proteinExistence type="predicted"/>
<gene>
    <name evidence="1" type="ORF">BV22DRAFT_1135688</name>
</gene>
<accession>A0ACB8AX11</accession>
<dbReference type="Proteomes" id="UP000790709">
    <property type="component" value="Unassembled WGS sequence"/>
</dbReference>
<sequence length="336" mass="36909">MSPAQAAFANAVAAQAFAVPNGGADHSALLANSRAQSIGMASGFAEVMLLVASDFRELLRTPLRDLVDLCTKQLGVRSSLLKLQKHKAQGTYPPQLLGIHMPQWPLTKEYSEAHPDAQSEIKTKWEAYRTDNLNAAILLKTQELAFLDQILVPQTYLPQLSDIVNTAFNQLKGHYQQQIMANDGTDVLRWDTSPAFKKIRDDLLVDLPHIGHRLLAIVRTGDMIAKQKEEAKKKLKDTADVEMGDASTSDAKIADLVNRSVSDALKKLRLNDKGSAKTPKVKKAKEKMLQTPWGKKPAKGFISGTAPNKSKKPVQKRGESSTKKPDASGKGKQRQK</sequence>
<keyword evidence="2" id="KW-1185">Reference proteome</keyword>
<evidence type="ECO:0000313" key="2">
    <source>
        <dbReference type="Proteomes" id="UP000790709"/>
    </source>
</evidence>
<comment type="caution">
    <text evidence="1">The sequence shown here is derived from an EMBL/GenBank/DDBJ whole genome shotgun (WGS) entry which is preliminary data.</text>
</comment>
<name>A0ACB8AX11_9AGAM</name>
<dbReference type="EMBL" id="MU267265">
    <property type="protein sequence ID" value="KAH7917113.1"/>
    <property type="molecule type" value="Genomic_DNA"/>
</dbReference>